<organism evidence="1 2">
    <name type="scientific">Strongylus vulgaris</name>
    <name type="common">Blood worm</name>
    <dbReference type="NCBI Taxonomy" id="40348"/>
    <lineage>
        <taxon>Eukaryota</taxon>
        <taxon>Metazoa</taxon>
        <taxon>Ecdysozoa</taxon>
        <taxon>Nematoda</taxon>
        <taxon>Chromadorea</taxon>
        <taxon>Rhabditida</taxon>
        <taxon>Rhabditina</taxon>
        <taxon>Rhabditomorpha</taxon>
        <taxon>Strongyloidea</taxon>
        <taxon>Strongylidae</taxon>
        <taxon>Strongylus</taxon>
    </lineage>
</organism>
<dbReference type="OrthoDB" id="5830925at2759"/>
<proteinExistence type="predicted"/>
<evidence type="ECO:0000313" key="2">
    <source>
        <dbReference type="Proteomes" id="UP000270094"/>
    </source>
</evidence>
<sequence>MFDAKHGRISKCALLVAEVTEDGRVSETWMNSENVTYTWMQVQRFDVWPLYTAVVDESTPNPTSTGVLTQVNYSIKNLNITTP</sequence>
<protein>
    <submittedName>
        <fullName evidence="1">Uncharacterized protein</fullName>
    </submittedName>
</protein>
<keyword evidence="2" id="KW-1185">Reference proteome</keyword>
<name>A0A3P7K431_STRVU</name>
<dbReference type="AlphaFoldDB" id="A0A3P7K431"/>
<evidence type="ECO:0000313" key="1">
    <source>
        <dbReference type="EMBL" id="VDM83157.1"/>
    </source>
</evidence>
<dbReference type="EMBL" id="UYYB01121429">
    <property type="protein sequence ID" value="VDM83157.1"/>
    <property type="molecule type" value="Genomic_DNA"/>
</dbReference>
<dbReference type="Proteomes" id="UP000270094">
    <property type="component" value="Unassembled WGS sequence"/>
</dbReference>
<gene>
    <name evidence="1" type="ORF">SVUK_LOCUS18155</name>
</gene>
<reference evidence="1 2" key="1">
    <citation type="submission" date="2018-11" db="EMBL/GenBank/DDBJ databases">
        <authorList>
            <consortium name="Pathogen Informatics"/>
        </authorList>
    </citation>
    <scope>NUCLEOTIDE SEQUENCE [LARGE SCALE GENOMIC DNA]</scope>
</reference>
<accession>A0A3P7K431</accession>